<keyword evidence="2" id="KW-0378">Hydrolase</keyword>
<gene>
    <name evidence="2" type="ORF">MM171B00623_0004</name>
</gene>
<dbReference type="Gene3D" id="3.90.75.20">
    <property type="match status" value="1"/>
</dbReference>
<name>A0A6M3M720_9ZZZZ</name>
<dbReference type="AlphaFoldDB" id="A0A6M3M720"/>
<dbReference type="Gene3D" id="1.10.10.60">
    <property type="entry name" value="Homeodomain-like"/>
    <property type="match status" value="1"/>
</dbReference>
<keyword evidence="2" id="KW-0540">Nuclease</keyword>
<organism evidence="2">
    <name type="scientific">viral metagenome</name>
    <dbReference type="NCBI Taxonomy" id="1070528"/>
    <lineage>
        <taxon>unclassified sequences</taxon>
        <taxon>metagenomes</taxon>
        <taxon>organismal metagenomes</taxon>
    </lineage>
</organism>
<dbReference type="Pfam" id="PF13392">
    <property type="entry name" value="HNH_3"/>
    <property type="match status" value="1"/>
</dbReference>
<feature type="domain" description="HNH nuclease" evidence="1">
    <location>
        <begin position="125"/>
        <end position="167"/>
    </location>
</feature>
<sequence>MSFRRYTQKEIKFIEDNYRGLSPREIAEEIGRSEKGIRNKIKRLGFSLSDLKRGQWTTEELDFVKQHANLSDEEISRKINRTVSAICAKRCRFGLFKRRRLKNGDVYLDVDGYYKIKTSGGRCFYHIFVKERELGRKITKIEKVHHINFDKTDNRKENLFVCRDRSHHFTIHFQAMGLLGELVNKNIIKFDKKKGCYYL</sequence>
<keyword evidence="2" id="KW-0255">Endonuclease</keyword>
<protein>
    <submittedName>
        <fullName evidence="2">Putative homing endonuclease</fullName>
    </submittedName>
</protein>
<proteinExistence type="predicted"/>
<evidence type="ECO:0000313" key="2">
    <source>
        <dbReference type="EMBL" id="QJB03567.1"/>
    </source>
</evidence>
<dbReference type="GO" id="GO:0004519">
    <property type="term" value="F:endonuclease activity"/>
    <property type="evidence" value="ECO:0007669"/>
    <property type="project" value="UniProtKB-KW"/>
</dbReference>
<dbReference type="InterPro" id="IPR044925">
    <property type="entry name" value="His-Me_finger_sf"/>
</dbReference>
<reference evidence="2" key="1">
    <citation type="submission" date="2020-03" db="EMBL/GenBank/DDBJ databases">
        <title>The deep terrestrial virosphere.</title>
        <authorList>
            <person name="Holmfeldt K."/>
            <person name="Nilsson E."/>
            <person name="Simone D."/>
            <person name="Lopez-Fernandez M."/>
            <person name="Wu X."/>
            <person name="de Brujin I."/>
            <person name="Lundin D."/>
            <person name="Andersson A."/>
            <person name="Bertilsson S."/>
            <person name="Dopson M."/>
        </authorList>
    </citation>
    <scope>NUCLEOTIDE SEQUENCE</scope>
    <source>
        <strain evidence="2">MM171B00623</strain>
    </source>
</reference>
<evidence type="ECO:0000259" key="1">
    <source>
        <dbReference type="Pfam" id="PF13392"/>
    </source>
</evidence>
<dbReference type="EMBL" id="MT143852">
    <property type="protein sequence ID" value="QJB03567.1"/>
    <property type="molecule type" value="Genomic_DNA"/>
</dbReference>
<dbReference type="InterPro" id="IPR003615">
    <property type="entry name" value="HNH_nuc"/>
</dbReference>
<dbReference type="SUPFAM" id="SSF54060">
    <property type="entry name" value="His-Me finger endonucleases"/>
    <property type="match status" value="1"/>
</dbReference>
<accession>A0A6M3M720</accession>